<gene>
    <name evidence="2" type="ORF">C1H46_014125</name>
</gene>
<evidence type="ECO:0000313" key="3">
    <source>
        <dbReference type="Proteomes" id="UP000315295"/>
    </source>
</evidence>
<protein>
    <submittedName>
        <fullName evidence="2">Uncharacterized protein</fullName>
    </submittedName>
</protein>
<dbReference type="AlphaFoldDB" id="A0A540MPZ3"/>
<evidence type="ECO:0000256" key="1">
    <source>
        <dbReference type="SAM" id="MobiDB-lite"/>
    </source>
</evidence>
<keyword evidence="3" id="KW-1185">Reference proteome</keyword>
<name>A0A540MPZ3_MALBA</name>
<evidence type="ECO:0000313" key="2">
    <source>
        <dbReference type="EMBL" id="TQE00293.1"/>
    </source>
</evidence>
<dbReference type="Proteomes" id="UP000315295">
    <property type="component" value="Unassembled WGS sequence"/>
</dbReference>
<proteinExistence type="predicted"/>
<sequence length="49" mass="5467">MDEKGNDLPSEASPDTQVAAPEAHVDTVARTETRLSQCATNELWWQGYF</sequence>
<dbReference type="EMBL" id="VIEB01000218">
    <property type="protein sequence ID" value="TQE00293.1"/>
    <property type="molecule type" value="Genomic_DNA"/>
</dbReference>
<accession>A0A540MPZ3</accession>
<organism evidence="2 3">
    <name type="scientific">Malus baccata</name>
    <name type="common">Siberian crab apple</name>
    <name type="synonym">Pyrus baccata</name>
    <dbReference type="NCBI Taxonomy" id="106549"/>
    <lineage>
        <taxon>Eukaryota</taxon>
        <taxon>Viridiplantae</taxon>
        <taxon>Streptophyta</taxon>
        <taxon>Embryophyta</taxon>
        <taxon>Tracheophyta</taxon>
        <taxon>Spermatophyta</taxon>
        <taxon>Magnoliopsida</taxon>
        <taxon>eudicotyledons</taxon>
        <taxon>Gunneridae</taxon>
        <taxon>Pentapetalae</taxon>
        <taxon>rosids</taxon>
        <taxon>fabids</taxon>
        <taxon>Rosales</taxon>
        <taxon>Rosaceae</taxon>
        <taxon>Amygdaloideae</taxon>
        <taxon>Maleae</taxon>
        <taxon>Malus</taxon>
    </lineage>
</organism>
<feature type="region of interest" description="Disordered" evidence="1">
    <location>
        <begin position="1"/>
        <end position="22"/>
    </location>
</feature>
<reference evidence="2 3" key="1">
    <citation type="journal article" date="2019" name="G3 (Bethesda)">
        <title>Sequencing of a Wild Apple (Malus baccata) Genome Unravels the Differences Between Cultivated and Wild Apple Species Regarding Disease Resistance and Cold Tolerance.</title>
        <authorList>
            <person name="Chen X."/>
        </authorList>
    </citation>
    <scope>NUCLEOTIDE SEQUENCE [LARGE SCALE GENOMIC DNA]</scope>
    <source>
        <strain evidence="3">cv. Shandingzi</strain>
        <tissue evidence="2">Leaves</tissue>
    </source>
</reference>
<comment type="caution">
    <text evidence="2">The sequence shown here is derived from an EMBL/GenBank/DDBJ whole genome shotgun (WGS) entry which is preliminary data.</text>
</comment>